<dbReference type="EMBL" id="HG793152">
    <property type="protein sequence ID" value="CRL26691.1"/>
    <property type="molecule type" value="Genomic_DNA"/>
</dbReference>
<sequence length="321" mass="34743">MADLASLPKDWILTASQFTRKAHTNVYSAIYPGKADNSLRGKTVVVTGASRGIGARGIAPAFVEAGVKAIVLIATNAVNLVNAEEELKIINPDLETLALGVDVSSCDQVAKAWLEIKARYHKVDILVNNAGVETTDSDKTHEQDPDIFFRNFEVNVKGTHIMTQQFLKAAVSWATTTDPARVINMSSSSAWGTWPFLAAYSNSKAALIHYTTTVAASYPGTVLAIAVNPGLNDTDIIPEALRAAGFNFNDPALTGATLVWLTADPVRSQFLNGRVVTVEWDVEELVARKEEIVKNNLLTMQLNAVLGKGQFAEDFHAFPFP</sequence>
<dbReference type="PRINTS" id="PR00080">
    <property type="entry name" value="SDRFAMILY"/>
</dbReference>
<dbReference type="GO" id="GO:0016616">
    <property type="term" value="F:oxidoreductase activity, acting on the CH-OH group of donors, NAD or NADP as acceptor"/>
    <property type="evidence" value="ECO:0007669"/>
    <property type="project" value="TreeGrafter"/>
</dbReference>
<name>A0A0G4PKF9_PENC3</name>
<dbReference type="Proteomes" id="UP000053732">
    <property type="component" value="Unassembled WGS sequence"/>
</dbReference>
<dbReference type="CDD" id="cd05233">
    <property type="entry name" value="SDR_c"/>
    <property type="match status" value="1"/>
</dbReference>
<evidence type="ECO:0000256" key="1">
    <source>
        <dbReference type="ARBA" id="ARBA00006484"/>
    </source>
</evidence>
<dbReference type="InterPro" id="IPR002347">
    <property type="entry name" value="SDR_fam"/>
</dbReference>
<keyword evidence="2" id="KW-0521">NADP</keyword>
<keyword evidence="6" id="KW-1185">Reference proteome</keyword>
<dbReference type="AlphaFoldDB" id="A0A0G4PKF9"/>
<dbReference type="STRING" id="1429867.A0A0G4PKF9"/>
<dbReference type="InterPro" id="IPR036291">
    <property type="entry name" value="NAD(P)-bd_dom_sf"/>
</dbReference>
<keyword evidence="3" id="KW-0560">Oxidoreductase</keyword>
<gene>
    <name evidence="5" type="ORF">PCAMFM013_S019g000108</name>
</gene>
<dbReference type="Gene3D" id="3.40.50.720">
    <property type="entry name" value="NAD(P)-binding Rossmann-like Domain"/>
    <property type="match status" value="1"/>
</dbReference>
<reference evidence="5 6" key="1">
    <citation type="journal article" date="2014" name="Nat. Commun.">
        <title>Multiple recent horizontal transfers of a large genomic region in cheese making fungi.</title>
        <authorList>
            <person name="Cheeseman K."/>
            <person name="Ropars J."/>
            <person name="Renault P."/>
            <person name="Dupont J."/>
            <person name="Gouzy J."/>
            <person name="Branca A."/>
            <person name="Abraham A.L."/>
            <person name="Ceppi M."/>
            <person name="Conseiller E."/>
            <person name="Debuchy R."/>
            <person name="Malagnac F."/>
            <person name="Goarin A."/>
            <person name="Silar P."/>
            <person name="Lacoste S."/>
            <person name="Sallet E."/>
            <person name="Bensimon A."/>
            <person name="Giraud T."/>
            <person name="Brygoo Y."/>
        </authorList>
    </citation>
    <scope>NUCLEOTIDE SEQUENCE [LARGE SCALE GENOMIC DNA]</scope>
    <source>
        <strain evidence="6">FM 013</strain>
    </source>
</reference>
<dbReference type="Pfam" id="PF00106">
    <property type="entry name" value="adh_short"/>
    <property type="match status" value="1"/>
</dbReference>
<dbReference type="SUPFAM" id="SSF51735">
    <property type="entry name" value="NAD(P)-binding Rossmann-fold domains"/>
    <property type="match status" value="1"/>
</dbReference>
<dbReference type="PANTHER" id="PTHR42760:SF37">
    <property type="entry name" value="CLAVALDEHYDE DEHYDROGENASE"/>
    <property type="match status" value="1"/>
</dbReference>
<proteinExistence type="inferred from homology"/>
<evidence type="ECO:0000313" key="6">
    <source>
        <dbReference type="Proteomes" id="UP000053732"/>
    </source>
</evidence>
<dbReference type="InterPro" id="IPR020904">
    <property type="entry name" value="Sc_DH/Rdtase_CS"/>
</dbReference>
<dbReference type="PANTHER" id="PTHR42760">
    <property type="entry name" value="SHORT-CHAIN DEHYDROGENASES/REDUCTASES FAMILY MEMBER"/>
    <property type="match status" value="1"/>
</dbReference>
<protein>
    <submittedName>
        <fullName evidence="5">Short-chain dehydrogenase/reductase SDR</fullName>
    </submittedName>
</protein>
<organism evidence="5 6">
    <name type="scientific">Penicillium camemberti (strain FM 013)</name>
    <dbReference type="NCBI Taxonomy" id="1429867"/>
    <lineage>
        <taxon>Eukaryota</taxon>
        <taxon>Fungi</taxon>
        <taxon>Dikarya</taxon>
        <taxon>Ascomycota</taxon>
        <taxon>Pezizomycotina</taxon>
        <taxon>Eurotiomycetes</taxon>
        <taxon>Eurotiomycetidae</taxon>
        <taxon>Eurotiales</taxon>
        <taxon>Aspergillaceae</taxon>
        <taxon>Penicillium</taxon>
    </lineage>
</organism>
<dbReference type="PROSITE" id="PS00061">
    <property type="entry name" value="ADH_SHORT"/>
    <property type="match status" value="1"/>
</dbReference>
<comment type="similarity">
    <text evidence="1 4">Belongs to the short-chain dehydrogenases/reductases (SDR) family.</text>
</comment>
<evidence type="ECO:0000256" key="3">
    <source>
        <dbReference type="ARBA" id="ARBA00023002"/>
    </source>
</evidence>
<evidence type="ECO:0000313" key="5">
    <source>
        <dbReference type="EMBL" id="CRL26691.1"/>
    </source>
</evidence>
<dbReference type="PRINTS" id="PR00081">
    <property type="entry name" value="GDHRDH"/>
</dbReference>
<accession>A0A0G4PKF9</accession>
<evidence type="ECO:0000256" key="2">
    <source>
        <dbReference type="ARBA" id="ARBA00022857"/>
    </source>
</evidence>
<evidence type="ECO:0000256" key="4">
    <source>
        <dbReference type="RuleBase" id="RU000363"/>
    </source>
</evidence>